<dbReference type="Gramene" id="EOY04778">
    <property type="protein sequence ID" value="EOY04778"/>
    <property type="gene ID" value="TCM_019956"/>
</dbReference>
<proteinExistence type="inferred from homology"/>
<dbReference type="GO" id="GO:0003677">
    <property type="term" value="F:DNA binding"/>
    <property type="evidence" value="ECO:0007669"/>
    <property type="project" value="UniProtKB-KW"/>
</dbReference>
<dbReference type="SUPFAM" id="SSF57667">
    <property type="entry name" value="beta-beta-alpha zinc fingers"/>
    <property type="match status" value="1"/>
</dbReference>
<dbReference type="InterPro" id="IPR012337">
    <property type="entry name" value="RNaseH-like_sf"/>
</dbReference>
<feature type="region of interest" description="Disordered" evidence="15">
    <location>
        <begin position="1349"/>
        <end position="1408"/>
    </location>
</feature>
<comment type="caution">
    <text evidence="14">Lacks conserved residue(s) required for the propagation of feature annotation.</text>
</comment>
<evidence type="ECO:0000256" key="12">
    <source>
        <dbReference type="ARBA" id="ARBA00023242"/>
    </source>
</evidence>
<dbReference type="Pfam" id="PF22922">
    <property type="entry name" value="GAF_NLP"/>
    <property type="match status" value="1"/>
</dbReference>
<keyword evidence="10" id="KW-0238">DNA-binding</keyword>
<dbReference type="InterPro" id="IPR055081">
    <property type="entry name" value="NLP1-9_GAF"/>
</dbReference>
<comment type="subcellular location">
    <subcellularLocation>
        <location evidence="1">Nucleus</location>
    </subcellularLocation>
</comment>
<dbReference type="InterPro" id="IPR003656">
    <property type="entry name" value="Znf_BED"/>
</dbReference>
<keyword evidence="8" id="KW-0862">Zinc</keyword>
<dbReference type="SUPFAM" id="SSF53098">
    <property type="entry name" value="Ribonuclease H-like"/>
    <property type="match status" value="1"/>
</dbReference>
<dbReference type="OMA" id="FAEIYDM"/>
<dbReference type="GO" id="GO:0006508">
    <property type="term" value="P:proteolysis"/>
    <property type="evidence" value="ECO:0007669"/>
    <property type="project" value="UniProtKB-KW"/>
</dbReference>
<keyword evidence="19" id="KW-1185">Reference proteome</keyword>
<evidence type="ECO:0008006" key="20">
    <source>
        <dbReference type="Google" id="ProtNLM"/>
    </source>
</evidence>
<dbReference type="SMART" id="SM00614">
    <property type="entry name" value="ZnF_BED"/>
    <property type="match status" value="1"/>
</dbReference>
<evidence type="ECO:0000256" key="1">
    <source>
        <dbReference type="ARBA" id="ARBA00004123"/>
    </source>
</evidence>
<feature type="domain" description="Ubiquitin-like protease family profile" evidence="16">
    <location>
        <begin position="1443"/>
        <end position="1627"/>
    </location>
</feature>
<feature type="compositionally biased region" description="Polar residues" evidence="15">
    <location>
        <begin position="1380"/>
        <end position="1395"/>
    </location>
</feature>
<feature type="short sequence motif" description="LXXLL motif" evidence="14">
    <location>
        <begin position="200"/>
        <end position="204"/>
    </location>
</feature>
<name>A0A061EJG7_THECC</name>
<evidence type="ECO:0000256" key="3">
    <source>
        <dbReference type="ARBA" id="ARBA00011738"/>
    </source>
</evidence>
<dbReference type="PROSITE" id="PS50985">
    <property type="entry name" value="GRAS"/>
    <property type="match status" value="1"/>
</dbReference>
<dbReference type="InterPro" id="IPR036236">
    <property type="entry name" value="Znf_C2H2_sf"/>
</dbReference>
<evidence type="ECO:0000256" key="5">
    <source>
        <dbReference type="ARBA" id="ARBA00022723"/>
    </source>
</evidence>
<comment type="subunit">
    <text evidence="3">Homodimer.</text>
</comment>
<feature type="domain" description="BED-type" evidence="17">
    <location>
        <begin position="696"/>
        <end position="750"/>
    </location>
</feature>
<sequence length="1659" mass="191184">MSSSALDALVACAKAIQDENLTVADSLLERIWNLAAAQSWPGESDVVKYFAEALVRRAYGISSASANFNLLSPPPIYFLDNFSCDAINTACMGKKRFHLITFLFLPSDDWTYLFRSLANASGNFLSVRVSVIVSPFLEKIVKIQQEKSKHDLTTAAMERGIKLEDLRVVYANSLGDVDASKADFTRTTDEAVIVYYRYKLHELLADVRVMERELLKLRQINPEIVIIEEQYADHNDSNFIKRLEKSFQYYFNRFDFYEVTYCRQIVNIVGCEGTDRLERHQTLAQWRSLLRANGLLPVPLAPDIWSGEHEDNGCVVFQNDDGLLHFTSAWKLTDAVDHFNPISYNPIQGFNPNPALEDTVRTLQVDRQASSLNGLAAFAEIYDMLEDVCLKYELPLALTWVKGTPNGIMSGLNKKRSLSIETAYSYINCCYYYYYDYYVEKISQYRSFMQECAIYDIQEGQAIAGQALQSNEPFLFEPNITELRSNPFAEAAQKSGLHAALAICLVNHYTDDVYILEFFLSSSEEKLEEPKSLALRIFEDLKKMKTKFVKLRVHGTEVGLQEEAIPNIPWEEMPMRSSSPATSNDQFLNSNASRSLNVVELKDRHVVEIQGPNGQEAATSNFHPAYLSIHASSMAGTEHFNATNLRSYNGLLETHEPQLQEITEKNWISQTISNIDHEIVKANRENSALPRTKQRKLVSKVWKEFTKFEENGKQLAKCNHCSKEFTGSSKSGTTHLKNHLERCPRKKNEYQERQLKLSVKTGDLTNRDTSEGNSMFDQEKSRLDLVKMIIKHQYPLDVAEQEFFKSFVQNLQPMFEFQSQATIISDIHHIYEEEKKKLQQCFAQFACKFSLTISLWKDNLRKNAYCCLIAHFVDDDWELRRKILVFKNLEHNYGTGSIIRVIQNSISEWNMSEKVCSISVDNSSLNNGILQQIKESCLSDQVSLPSCHYYSSCTLIQDGLHEIDDILLKLRKSIEYVTELEHGKLKFQEAINQVTLQGGKSTDYGPLRLDSNFSILDSALESRQIFCQLEQIDGHFKVNPSIEEWERALILHSYLKGFYDNLSSFRQTHSSTANTYFPQLCDMYKKFLQMEKKNYPFMMKRKFDDHWSLCNLVFAIAALLDPRLKFKFVEFSYGEIYGRDSKRQLKRFHRDLMDIYFEYAYEPRNRTTSASVGCLTRQSTESANDSILDSFSRYASASNFNEVSSRKSDLDCYLEEPLLHLDGAFFDVLDWWRVNSERFPTLGRMAHDLLAMPVLVVPPCSDFSAVITNPAHNGLNPETMEALVCSHNWLEMPKGNDRANHAPMQNTAKRKWEEKETREVKSCKNWNSEETNNADKAKASYKMLTRALPLENDRQEGRPLKSSEPNHGKDTSGLIEIPNGSPSFDNQSEFQCYSSDESDGEIAGREQGEWREDDVRRYLLLPLTEKGRKRLNKWRNHKMSGKLIGRDKEFGVLDYKLAPLLTVPHGVETQVKYYIDDSVVNTFFKLLKKRSDRFPKAYVSHYSFDSWIATYLIEGSRSESQVFSWFKDEKLKDVQILFLPACLSAHWVLFCVDTKKRTFSWLDSNISSRTSNVAEKQAILGWFKRLLLPAFGYQNANEWPFEIRSDIPEQKNGVDCGLFVMKYADCLTHGEFFPFTQQHMPYFRLRTFLDIYRGRLHSQ</sequence>
<evidence type="ECO:0000256" key="8">
    <source>
        <dbReference type="ARBA" id="ARBA00022833"/>
    </source>
</evidence>
<dbReference type="InterPro" id="IPR038765">
    <property type="entry name" value="Papain-like_cys_pep_sf"/>
</dbReference>
<organism evidence="18 19">
    <name type="scientific">Theobroma cacao</name>
    <name type="common">Cacao</name>
    <name type="synonym">Cocoa</name>
    <dbReference type="NCBI Taxonomy" id="3641"/>
    <lineage>
        <taxon>Eukaryota</taxon>
        <taxon>Viridiplantae</taxon>
        <taxon>Streptophyta</taxon>
        <taxon>Embryophyta</taxon>
        <taxon>Tracheophyta</taxon>
        <taxon>Spermatophyta</taxon>
        <taxon>Magnoliopsida</taxon>
        <taxon>eudicotyledons</taxon>
        <taxon>Gunneridae</taxon>
        <taxon>Pentapetalae</taxon>
        <taxon>rosids</taxon>
        <taxon>malvids</taxon>
        <taxon>Malvales</taxon>
        <taxon>Malvaceae</taxon>
        <taxon>Byttnerioideae</taxon>
        <taxon>Theobroma</taxon>
    </lineage>
</organism>
<keyword evidence="7" id="KW-0378">Hydrolase</keyword>
<evidence type="ECO:0000313" key="18">
    <source>
        <dbReference type="EMBL" id="EOY04778.1"/>
    </source>
</evidence>
<dbReference type="GO" id="GO:0008234">
    <property type="term" value="F:cysteine-type peptidase activity"/>
    <property type="evidence" value="ECO:0007669"/>
    <property type="project" value="InterPro"/>
</dbReference>
<evidence type="ECO:0000256" key="4">
    <source>
        <dbReference type="ARBA" id="ARBA00022670"/>
    </source>
</evidence>
<dbReference type="GO" id="GO:0046983">
    <property type="term" value="F:protein dimerization activity"/>
    <property type="evidence" value="ECO:0007669"/>
    <property type="project" value="InterPro"/>
</dbReference>
<dbReference type="Pfam" id="PF02892">
    <property type="entry name" value="zf-BED"/>
    <property type="match status" value="1"/>
</dbReference>
<dbReference type="HOGENOM" id="CLU_242206_0_0_1"/>
<dbReference type="Pfam" id="PF14372">
    <property type="entry name" value="hAT-like_RNase-H"/>
    <property type="match status" value="1"/>
</dbReference>
<evidence type="ECO:0000313" key="19">
    <source>
        <dbReference type="Proteomes" id="UP000026915"/>
    </source>
</evidence>
<reference evidence="18 19" key="1">
    <citation type="journal article" date="2013" name="Genome Biol.">
        <title>The genome sequence of the most widely cultivated cacao type and its use to identify candidate genes regulating pod color.</title>
        <authorList>
            <person name="Motamayor J.C."/>
            <person name="Mockaitis K."/>
            <person name="Schmutz J."/>
            <person name="Haiminen N."/>
            <person name="Iii D.L."/>
            <person name="Cornejo O."/>
            <person name="Findley S.D."/>
            <person name="Zheng P."/>
            <person name="Utro F."/>
            <person name="Royaert S."/>
            <person name="Saski C."/>
            <person name="Jenkins J."/>
            <person name="Podicheti R."/>
            <person name="Zhao M."/>
            <person name="Scheffler B.E."/>
            <person name="Stack J.C."/>
            <person name="Feltus F.A."/>
            <person name="Mustiga G.M."/>
            <person name="Amores F."/>
            <person name="Phillips W."/>
            <person name="Marelli J.P."/>
            <person name="May G.D."/>
            <person name="Shapiro H."/>
            <person name="Ma J."/>
            <person name="Bustamante C.D."/>
            <person name="Schnell R.J."/>
            <person name="Main D."/>
            <person name="Gilbert D."/>
            <person name="Parida L."/>
            <person name="Kuhn D.N."/>
        </authorList>
    </citation>
    <scope>NUCLEOTIDE SEQUENCE [LARGE SCALE GENOMIC DNA]</scope>
    <source>
        <strain evidence="19">cv. Matina 1-6</strain>
    </source>
</reference>
<dbReference type="InterPro" id="IPR005202">
    <property type="entry name" value="TF_GRAS"/>
</dbReference>
<dbReference type="EMBL" id="CM001882">
    <property type="protein sequence ID" value="EOY04778.1"/>
    <property type="molecule type" value="Genomic_DNA"/>
</dbReference>
<dbReference type="Gene3D" id="3.40.395.10">
    <property type="entry name" value="Adenoviral Proteinase, Chain A"/>
    <property type="match status" value="1"/>
</dbReference>
<dbReference type="Proteomes" id="UP000026915">
    <property type="component" value="Chromosome 4"/>
</dbReference>
<accession>A0A061EJG7</accession>
<keyword evidence="6 13" id="KW-0863">Zinc-finger</keyword>
<dbReference type="Pfam" id="PF05699">
    <property type="entry name" value="Dimer_Tnp_hAT"/>
    <property type="match status" value="1"/>
</dbReference>
<dbReference type="GO" id="GO:0008270">
    <property type="term" value="F:zinc ion binding"/>
    <property type="evidence" value="ECO:0007669"/>
    <property type="project" value="UniProtKB-KW"/>
</dbReference>
<evidence type="ECO:0000256" key="10">
    <source>
        <dbReference type="ARBA" id="ARBA00023125"/>
    </source>
</evidence>
<dbReference type="PROSITE" id="PS50808">
    <property type="entry name" value="ZF_BED"/>
    <property type="match status" value="1"/>
</dbReference>
<feature type="compositionally biased region" description="Basic and acidic residues" evidence="15">
    <location>
        <begin position="1351"/>
        <end position="1370"/>
    </location>
</feature>
<keyword evidence="11" id="KW-0804">Transcription</keyword>
<gene>
    <name evidence="18" type="ORF">TCM_019956</name>
</gene>
<keyword evidence="12" id="KW-0539">Nucleus</keyword>
<evidence type="ECO:0000256" key="11">
    <source>
        <dbReference type="ARBA" id="ARBA00023163"/>
    </source>
</evidence>
<dbReference type="InterPro" id="IPR008906">
    <property type="entry name" value="HATC_C_dom"/>
</dbReference>
<keyword evidence="4" id="KW-0645">Protease</keyword>
<evidence type="ECO:0000256" key="7">
    <source>
        <dbReference type="ARBA" id="ARBA00022801"/>
    </source>
</evidence>
<evidence type="ECO:0000259" key="17">
    <source>
        <dbReference type="PROSITE" id="PS50808"/>
    </source>
</evidence>
<dbReference type="Pfam" id="PF03514">
    <property type="entry name" value="GRAS"/>
    <property type="match status" value="1"/>
</dbReference>
<evidence type="ECO:0000259" key="16">
    <source>
        <dbReference type="PROSITE" id="PS50600"/>
    </source>
</evidence>
<dbReference type="PANTHER" id="PTHR46481:SF10">
    <property type="entry name" value="ZINC FINGER BED DOMAIN-CONTAINING PROTEIN 39"/>
    <property type="match status" value="1"/>
</dbReference>
<evidence type="ECO:0000256" key="6">
    <source>
        <dbReference type="ARBA" id="ARBA00022771"/>
    </source>
</evidence>
<dbReference type="GO" id="GO:0005634">
    <property type="term" value="C:nucleus"/>
    <property type="evidence" value="ECO:0007669"/>
    <property type="project" value="UniProtKB-SubCell"/>
</dbReference>
<evidence type="ECO:0000256" key="2">
    <source>
        <dbReference type="ARBA" id="ARBA00005234"/>
    </source>
</evidence>
<keyword evidence="9" id="KW-0805">Transcription regulation</keyword>
<dbReference type="GO" id="GO:0009791">
    <property type="term" value="P:post-embryonic development"/>
    <property type="evidence" value="ECO:0007669"/>
    <property type="project" value="UniProtKB-ARBA"/>
</dbReference>
<comment type="similarity">
    <text evidence="2">Belongs to the peptidase C48 family.</text>
</comment>
<dbReference type="InterPro" id="IPR003653">
    <property type="entry name" value="Peptidase_C48_C"/>
</dbReference>
<dbReference type="eggNOG" id="KOG1121">
    <property type="taxonomic scope" value="Eukaryota"/>
</dbReference>
<evidence type="ECO:0000256" key="14">
    <source>
        <dbReference type="PROSITE-ProRule" id="PRU01191"/>
    </source>
</evidence>
<comment type="similarity">
    <text evidence="14">Belongs to the GRAS family.</text>
</comment>
<evidence type="ECO:0000256" key="9">
    <source>
        <dbReference type="ARBA" id="ARBA00023015"/>
    </source>
</evidence>
<evidence type="ECO:0000256" key="13">
    <source>
        <dbReference type="PROSITE-ProRule" id="PRU00027"/>
    </source>
</evidence>
<keyword evidence="5" id="KW-0479">Metal-binding</keyword>
<protein>
    <recommendedName>
        <fullName evidence="20">Ubiquitin-like protease family profile domain-containing protein</fullName>
    </recommendedName>
</protein>
<dbReference type="eggNOG" id="KOG0778">
    <property type="taxonomic scope" value="Eukaryota"/>
</dbReference>
<dbReference type="SUPFAM" id="SSF54001">
    <property type="entry name" value="Cysteine proteinases"/>
    <property type="match status" value="1"/>
</dbReference>
<dbReference type="InterPro" id="IPR025525">
    <property type="entry name" value="hAT-like_transposase_RNase-H"/>
</dbReference>
<dbReference type="PROSITE" id="PS50600">
    <property type="entry name" value="ULP_PROTEASE"/>
    <property type="match status" value="1"/>
</dbReference>
<evidence type="ECO:0000256" key="15">
    <source>
        <dbReference type="SAM" id="MobiDB-lite"/>
    </source>
</evidence>
<dbReference type="InterPro" id="IPR052035">
    <property type="entry name" value="ZnF_BED_domain_contain"/>
</dbReference>
<dbReference type="PANTHER" id="PTHR46481">
    <property type="entry name" value="ZINC FINGER BED DOMAIN-CONTAINING PROTEIN 4"/>
    <property type="match status" value="1"/>
</dbReference>
<feature type="region of interest" description="SAW" evidence="14">
    <location>
        <begin position="270"/>
        <end position="362"/>
    </location>
</feature>
<dbReference type="Pfam" id="PF02902">
    <property type="entry name" value="Peptidase_C48"/>
    <property type="match status" value="1"/>
</dbReference>
<dbReference type="InParanoid" id="A0A061EJG7"/>